<keyword evidence="5" id="KW-1185">Reference proteome</keyword>
<sequence>MNIYVANLGYGTSESQVRDAFAAYGEVTSVKLITDQVSGRPKGFGFVEMPNTSEAETAIEELNNSRLDSQVIVVNEARPKPANSGFGSNRGGGGYSRSNDRRY</sequence>
<dbReference type="Proteomes" id="UP001597480">
    <property type="component" value="Unassembled WGS sequence"/>
</dbReference>
<dbReference type="EMBL" id="JBHUMD010000026">
    <property type="protein sequence ID" value="MFD2602585.1"/>
    <property type="molecule type" value="Genomic_DNA"/>
</dbReference>
<evidence type="ECO:0000259" key="3">
    <source>
        <dbReference type="PROSITE" id="PS50102"/>
    </source>
</evidence>
<evidence type="ECO:0000256" key="1">
    <source>
        <dbReference type="ARBA" id="ARBA00022884"/>
    </source>
</evidence>
<dbReference type="Pfam" id="PF00076">
    <property type="entry name" value="RRM_1"/>
    <property type="match status" value="1"/>
</dbReference>
<dbReference type="InterPro" id="IPR012677">
    <property type="entry name" value="Nucleotide-bd_a/b_plait_sf"/>
</dbReference>
<dbReference type="InterPro" id="IPR052462">
    <property type="entry name" value="SLIRP/GR-RBP-like"/>
</dbReference>
<reference evidence="5" key="1">
    <citation type="journal article" date="2019" name="Int. J. Syst. Evol. Microbiol.">
        <title>The Global Catalogue of Microorganisms (GCM) 10K type strain sequencing project: providing services to taxonomists for standard genome sequencing and annotation.</title>
        <authorList>
            <consortium name="The Broad Institute Genomics Platform"/>
            <consortium name="The Broad Institute Genome Sequencing Center for Infectious Disease"/>
            <person name="Wu L."/>
            <person name="Ma J."/>
        </authorList>
    </citation>
    <scope>NUCLEOTIDE SEQUENCE [LARGE SCALE GENOMIC DNA]</scope>
    <source>
        <strain evidence="5">KCTC 42107</strain>
    </source>
</reference>
<comment type="caution">
    <text evidence="4">The sequence shown here is derived from an EMBL/GenBank/DDBJ whole genome shotgun (WGS) entry which is preliminary data.</text>
</comment>
<keyword evidence="1" id="KW-0694">RNA-binding</keyword>
<accession>A0ABW5NUP6</accession>
<organism evidence="4 5">
    <name type="scientific">Flavobacterium suzhouense</name>
    <dbReference type="NCBI Taxonomy" id="1529638"/>
    <lineage>
        <taxon>Bacteria</taxon>
        <taxon>Pseudomonadati</taxon>
        <taxon>Bacteroidota</taxon>
        <taxon>Flavobacteriia</taxon>
        <taxon>Flavobacteriales</taxon>
        <taxon>Flavobacteriaceae</taxon>
        <taxon>Flavobacterium</taxon>
    </lineage>
</organism>
<dbReference type="InterPro" id="IPR035979">
    <property type="entry name" value="RBD_domain_sf"/>
</dbReference>
<dbReference type="PANTHER" id="PTHR48027">
    <property type="entry name" value="HETEROGENEOUS NUCLEAR RIBONUCLEOPROTEIN 87F-RELATED"/>
    <property type="match status" value="1"/>
</dbReference>
<gene>
    <name evidence="4" type="ORF">ACFSR3_11000</name>
</gene>
<dbReference type="Gene3D" id="3.30.70.330">
    <property type="match status" value="1"/>
</dbReference>
<evidence type="ECO:0000313" key="5">
    <source>
        <dbReference type="Proteomes" id="UP001597480"/>
    </source>
</evidence>
<evidence type="ECO:0000313" key="4">
    <source>
        <dbReference type="EMBL" id="MFD2602585.1"/>
    </source>
</evidence>
<feature type="domain" description="RRM" evidence="3">
    <location>
        <begin position="1"/>
        <end position="79"/>
    </location>
</feature>
<dbReference type="RefSeq" id="WP_379821010.1">
    <property type="nucleotide sequence ID" value="NZ_JBHUMD010000026.1"/>
</dbReference>
<feature type="region of interest" description="Disordered" evidence="2">
    <location>
        <begin position="78"/>
        <end position="103"/>
    </location>
</feature>
<proteinExistence type="predicted"/>
<dbReference type="SMART" id="SM00360">
    <property type="entry name" value="RRM"/>
    <property type="match status" value="1"/>
</dbReference>
<dbReference type="PROSITE" id="PS50102">
    <property type="entry name" value="RRM"/>
    <property type="match status" value="1"/>
</dbReference>
<name>A0ABW5NUP6_9FLAO</name>
<evidence type="ECO:0000256" key="2">
    <source>
        <dbReference type="SAM" id="MobiDB-lite"/>
    </source>
</evidence>
<dbReference type="InterPro" id="IPR000504">
    <property type="entry name" value="RRM_dom"/>
</dbReference>
<dbReference type="SUPFAM" id="SSF54928">
    <property type="entry name" value="RNA-binding domain, RBD"/>
    <property type="match status" value="1"/>
</dbReference>
<protein>
    <submittedName>
        <fullName evidence="4">RNA recognition motif domain-containing protein</fullName>
    </submittedName>
</protein>